<proteinExistence type="predicted"/>
<reference evidence="2" key="1">
    <citation type="journal article" date="2023" name="G3 (Bethesda)">
        <title>Genome assembly and association tests identify interacting loci associated with vigor, precocity, and sex in interspecific pistachio rootstocks.</title>
        <authorList>
            <person name="Palmer W."/>
            <person name="Jacygrad E."/>
            <person name="Sagayaradj S."/>
            <person name="Cavanaugh K."/>
            <person name="Han R."/>
            <person name="Bertier L."/>
            <person name="Beede B."/>
            <person name="Kafkas S."/>
            <person name="Golino D."/>
            <person name="Preece J."/>
            <person name="Michelmore R."/>
        </authorList>
    </citation>
    <scope>NUCLEOTIDE SEQUENCE [LARGE SCALE GENOMIC DNA]</scope>
</reference>
<gene>
    <name evidence="1" type="ORF">Pint_36442</name>
</gene>
<organism evidence="1 2">
    <name type="scientific">Pistacia integerrima</name>
    <dbReference type="NCBI Taxonomy" id="434235"/>
    <lineage>
        <taxon>Eukaryota</taxon>
        <taxon>Viridiplantae</taxon>
        <taxon>Streptophyta</taxon>
        <taxon>Embryophyta</taxon>
        <taxon>Tracheophyta</taxon>
        <taxon>Spermatophyta</taxon>
        <taxon>Magnoliopsida</taxon>
        <taxon>eudicotyledons</taxon>
        <taxon>Gunneridae</taxon>
        <taxon>Pentapetalae</taxon>
        <taxon>rosids</taxon>
        <taxon>malvids</taxon>
        <taxon>Sapindales</taxon>
        <taxon>Anacardiaceae</taxon>
        <taxon>Pistacia</taxon>
    </lineage>
</organism>
<accession>A0ACC0Y526</accession>
<dbReference type="EMBL" id="CM047744">
    <property type="protein sequence ID" value="KAJ0028682.1"/>
    <property type="molecule type" value="Genomic_DNA"/>
</dbReference>
<evidence type="ECO:0000313" key="2">
    <source>
        <dbReference type="Proteomes" id="UP001163603"/>
    </source>
</evidence>
<keyword evidence="2" id="KW-1185">Reference proteome</keyword>
<protein>
    <submittedName>
        <fullName evidence="1">Uncharacterized protein</fullName>
    </submittedName>
</protein>
<sequence length="271" mass="27599">MQSMKETAANIAASAKAGVEKTKATVQEKVEKMQAHSPMEKAMATEKKEDRLTQAEINKLETMKHNAAARHSPKGGANDPGFTGTSPTGVDNSYITPGATTSPTGTASYSTIGEHGWSTRGHQMSAMPGHGTGQPMGGHVVEGLVDSHPIGWNSGTGRTMAHNTRAGANPSGPYDSTGVDNSYITPSATINPTGTASYSTTGEHGLSTGGHQMSAMPGHGTGQPAGGHVVEGVVESHPIGMNSGTGRTMAHNTKAGGNPPGPYHGTGGSYS</sequence>
<evidence type="ECO:0000313" key="1">
    <source>
        <dbReference type="EMBL" id="KAJ0028682.1"/>
    </source>
</evidence>
<dbReference type="Proteomes" id="UP001163603">
    <property type="component" value="Chromosome 9"/>
</dbReference>
<comment type="caution">
    <text evidence="1">The sequence shown here is derived from an EMBL/GenBank/DDBJ whole genome shotgun (WGS) entry which is preliminary data.</text>
</comment>
<name>A0ACC0Y526_9ROSI</name>